<reference evidence="2" key="2">
    <citation type="journal article" date="2011" name="J. Biotechnol.">
        <title>Genome sequence of B. amyloliquefaciens type strain DSM7(T) reveals differences to plant-associated B. amyloliquefaciens FZB42.</title>
        <authorList>
            <person name="Ruckert C."/>
            <person name="Blom J."/>
            <person name="Chen X."/>
            <person name="Reva O."/>
            <person name="Borriss R."/>
        </authorList>
    </citation>
    <scope>NUCLEOTIDE SEQUENCE [LARGE SCALE GENOMIC DNA]</scope>
    <source>
        <strain evidence="2">DSM 7</strain>
    </source>
</reference>
<evidence type="ECO:0000313" key="1">
    <source>
        <dbReference type="EMBL" id="CBI43621.1"/>
    </source>
</evidence>
<dbReference type="KEGG" id="bao:BAMF_2495"/>
<proteinExistence type="predicted"/>
<sequence>MRKMIFITVTSLFLYSDFIDSESPVDILPAEVVSVSPVEIRLNENDKLIIPADLIVVPKRLRPGEEEALNTGESVMVVSLKGGQSFFILDKI</sequence>
<organism evidence="1 2">
    <name type="scientific">Bacillus amyloliquefaciens (strain ATCC 23350 / DSM 7 / BCRC 11601 / CCUG 28519 / NBRC 15535 / NRRL B-14393 / F)</name>
    <dbReference type="NCBI Taxonomy" id="692420"/>
    <lineage>
        <taxon>Bacteria</taxon>
        <taxon>Bacillati</taxon>
        <taxon>Bacillota</taxon>
        <taxon>Bacilli</taxon>
        <taxon>Bacillales</taxon>
        <taxon>Bacillaceae</taxon>
        <taxon>Bacillus</taxon>
        <taxon>Bacillus amyloliquefaciens group</taxon>
    </lineage>
</organism>
<protein>
    <submittedName>
        <fullName evidence="1">Phage-like element PBSX protein yqbR</fullName>
    </submittedName>
</protein>
<accession>A0A9P1JI91</accession>
<gene>
    <name evidence="1" type="primary">yqbR</name>
    <name evidence="1" type="ordered locus">BAMF_2495</name>
</gene>
<name>A0A9P1JI91_BACAS</name>
<dbReference type="EMBL" id="FN597644">
    <property type="protein sequence ID" value="CBI43621.1"/>
    <property type="molecule type" value="Genomic_DNA"/>
</dbReference>
<dbReference type="AlphaFoldDB" id="A0A9P1JI91"/>
<dbReference type="Pfam" id="PF10844">
    <property type="entry name" value="DUF2577"/>
    <property type="match status" value="1"/>
</dbReference>
<keyword evidence="2" id="KW-1185">Reference proteome</keyword>
<reference evidence="1 2" key="1">
    <citation type="journal article" date="2011" name="Int. J. Syst. Evol. Microbiol.">
        <title>Relationship of Bacillus amyloliquefaciens clades associated with strains DSM 7T and FZB42T: a proposal for Bacillus amyloliquefaciens subsp. amyloliquefaciens subsp. nov. and Bacillus amyloliquefaciens subsp. plantarum subsp. nov. based on complete genome sequence comparisons.</title>
        <authorList>
            <person name="Borriss R."/>
            <person name="Chen X.H."/>
            <person name="Rueckert C."/>
            <person name="Blom J."/>
            <person name="Becker A."/>
            <person name="Baumgarth B."/>
            <person name="Fan B."/>
            <person name="Pukall R."/>
            <person name="Schumann P."/>
            <person name="Sproer C."/>
            <person name="Junge H."/>
            <person name="Vater J."/>
            <person name="Puhler A."/>
            <person name="Klenk H.P."/>
        </authorList>
    </citation>
    <scope>NUCLEOTIDE SEQUENCE [LARGE SCALE GENOMIC DNA]</scope>
    <source>
        <strain evidence="2">DSM 7</strain>
    </source>
</reference>
<evidence type="ECO:0000313" key="2">
    <source>
        <dbReference type="Proteomes" id="UP000006562"/>
    </source>
</evidence>
<dbReference type="InterPro" id="IPR022555">
    <property type="entry name" value="DUF2577"/>
</dbReference>
<dbReference type="Proteomes" id="UP000006562">
    <property type="component" value="Chromosome"/>
</dbReference>